<dbReference type="EMBL" id="PXYW01000002">
    <property type="protein sequence ID" value="PSR35296.1"/>
    <property type="molecule type" value="Genomic_DNA"/>
</dbReference>
<feature type="domain" description="BPL/LPL catalytic" evidence="1">
    <location>
        <begin position="32"/>
        <end position="231"/>
    </location>
</feature>
<dbReference type="InterPro" id="IPR050664">
    <property type="entry name" value="Octanoyltrans_LipM/LipL"/>
</dbReference>
<evidence type="ECO:0000313" key="3">
    <source>
        <dbReference type="Proteomes" id="UP000242972"/>
    </source>
</evidence>
<dbReference type="Gene3D" id="3.30.930.10">
    <property type="entry name" value="Bira Bifunctional Protein, Domain 2"/>
    <property type="match status" value="1"/>
</dbReference>
<dbReference type="Proteomes" id="UP000242972">
    <property type="component" value="Unassembled WGS sequence"/>
</dbReference>
<dbReference type="SUPFAM" id="SSF55681">
    <property type="entry name" value="Class II aaRS and biotin synthetases"/>
    <property type="match status" value="1"/>
</dbReference>
<sequence>MPDTVRLVEFSHEESLSLSPVLPEVVARTAALRNQWAVIVRRQEPYVLLGPKDQRLPHLQDAVAWLRSLGYPVFVRIGGGSAVLIDHTCLSFGVARPCRDLTTWEQNFRELCQGTLSGLALLGINAQFGRAEGSYCEGPFDLVYGTQKIAGIAQAIRGGFALVSGMLMVQQDPEHTTMVLQEFYQRAGSDLKLNPDAVTALARLPGQSHLTVDMVHEALVKGHGSVLPLEPEPLTEAEWRLARQLYRERQVGVTPIEEAHYAGHH</sequence>
<gene>
    <name evidence="2" type="ORF">C7B46_01105</name>
</gene>
<dbReference type="InterPro" id="IPR004143">
    <property type="entry name" value="BPL_LPL_catalytic"/>
</dbReference>
<name>A0A2T2XLB8_9FIRM</name>
<proteinExistence type="predicted"/>
<protein>
    <submittedName>
        <fullName evidence="2">Ligase</fullName>
    </submittedName>
</protein>
<dbReference type="PROSITE" id="PS51733">
    <property type="entry name" value="BPL_LPL_CATALYTIC"/>
    <property type="match status" value="1"/>
</dbReference>
<evidence type="ECO:0000259" key="1">
    <source>
        <dbReference type="PROSITE" id="PS51733"/>
    </source>
</evidence>
<dbReference type="GO" id="GO:0009249">
    <property type="term" value="P:protein lipoylation"/>
    <property type="evidence" value="ECO:0007669"/>
    <property type="project" value="UniProtKB-ARBA"/>
</dbReference>
<dbReference type="InterPro" id="IPR045864">
    <property type="entry name" value="aa-tRNA-synth_II/BPL/LPL"/>
</dbReference>
<accession>A0A2T2XLB8</accession>
<dbReference type="PANTHER" id="PTHR43679">
    <property type="entry name" value="OCTANOYLTRANSFERASE LIPM-RELATED"/>
    <property type="match status" value="1"/>
</dbReference>
<reference evidence="2 3" key="1">
    <citation type="journal article" date="2014" name="BMC Genomics">
        <title>Comparison of environmental and isolate Sulfobacillus genomes reveals diverse carbon, sulfur, nitrogen, and hydrogen metabolisms.</title>
        <authorList>
            <person name="Justice N.B."/>
            <person name="Norman A."/>
            <person name="Brown C.T."/>
            <person name="Singh A."/>
            <person name="Thomas B.C."/>
            <person name="Banfield J.F."/>
        </authorList>
    </citation>
    <scope>NUCLEOTIDE SEQUENCE [LARGE SCALE GENOMIC DNA]</scope>
    <source>
        <strain evidence="2">AMDSBA4</strain>
    </source>
</reference>
<dbReference type="Pfam" id="PF21948">
    <property type="entry name" value="LplA-B_cat"/>
    <property type="match status" value="1"/>
</dbReference>
<dbReference type="GO" id="GO:0016740">
    <property type="term" value="F:transferase activity"/>
    <property type="evidence" value="ECO:0007669"/>
    <property type="project" value="UniProtKB-ARBA"/>
</dbReference>
<dbReference type="PANTHER" id="PTHR43679:SF2">
    <property type="entry name" value="OCTANOYL-[GCVH]:PROTEIN N-OCTANOYLTRANSFERASE"/>
    <property type="match status" value="1"/>
</dbReference>
<dbReference type="AlphaFoldDB" id="A0A2T2XLB8"/>
<dbReference type="GO" id="GO:0140096">
    <property type="term" value="F:catalytic activity, acting on a protein"/>
    <property type="evidence" value="ECO:0007669"/>
    <property type="project" value="UniProtKB-ARBA"/>
</dbReference>
<organism evidence="2 3">
    <name type="scientific">Sulfobacillus benefaciens</name>
    <dbReference type="NCBI Taxonomy" id="453960"/>
    <lineage>
        <taxon>Bacteria</taxon>
        <taxon>Bacillati</taxon>
        <taxon>Bacillota</taxon>
        <taxon>Clostridia</taxon>
        <taxon>Eubacteriales</taxon>
        <taxon>Clostridiales Family XVII. Incertae Sedis</taxon>
        <taxon>Sulfobacillus</taxon>
    </lineage>
</organism>
<evidence type="ECO:0000313" key="2">
    <source>
        <dbReference type="EMBL" id="PSR35296.1"/>
    </source>
</evidence>
<dbReference type="GO" id="GO:0016874">
    <property type="term" value="F:ligase activity"/>
    <property type="evidence" value="ECO:0007669"/>
    <property type="project" value="UniProtKB-KW"/>
</dbReference>
<keyword evidence="2" id="KW-0436">Ligase</keyword>
<comment type="caution">
    <text evidence="2">The sequence shown here is derived from an EMBL/GenBank/DDBJ whole genome shotgun (WGS) entry which is preliminary data.</text>
</comment>